<dbReference type="AlphaFoldDB" id="A0A069QNA8"/>
<dbReference type="PATRIC" id="fig|1122985.7.peg.2719"/>
<protein>
    <recommendedName>
        <fullName evidence="4">Lipoprotein</fullName>
    </recommendedName>
</protein>
<evidence type="ECO:0008006" key="4">
    <source>
        <dbReference type="Google" id="ProtNLM"/>
    </source>
</evidence>
<dbReference type="EMBL" id="JNGW01000114">
    <property type="protein sequence ID" value="KDR51331.1"/>
    <property type="molecule type" value="Genomic_DNA"/>
</dbReference>
<reference evidence="2 3" key="1">
    <citation type="submission" date="2013-08" db="EMBL/GenBank/DDBJ databases">
        <authorList>
            <person name="Weinstock G."/>
            <person name="Sodergren E."/>
            <person name="Wylie T."/>
            <person name="Fulton L."/>
            <person name="Fulton R."/>
            <person name="Fronick C."/>
            <person name="O'Laughlin M."/>
            <person name="Godfrey J."/>
            <person name="Miner T."/>
            <person name="Herter B."/>
            <person name="Appelbaum E."/>
            <person name="Cordes M."/>
            <person name="Lek S."/>
            <person name="Wollam A."/>
            <person name="Pepin K.H."/>
            <person name="Palsikar V.B."/>
            <person name="Mitreva M."/>
            <person name="Wilson R.K."/>
        </authorList>
    </citation>
    <scope>NUCLEOTIDE SEQUENCE [LARGE SCALE GENOMIC DNA]</scope>
    <source>
        <strain evidence="2 3">ATCC 15930</strain>
    </source>
</reference>
<evidence type="ECO:0000313" key="3">
    <source>
        <dbReference type="Proteomes" id="UP000027442"/>
    </source>
</evidence>
<dbReference type="RefSeq" id="WP_033404140.1">
    <property type="nucleotide sequence ID" value="NZ_KB899212.1"/>
</dbReference>
<proteinExistence type="predicted"/>
<feature type="chain" id="PRO_5001665558" description="Lipoprotein" evidence="1">
    <location>
        <begin position="23"/>
        <end position="194"/>
    </location>
</feature>
<dbReference type="PROSITE" id="PS51257">
    <property type="entry name" value="PROKAR_LIPOPROTEIN"/>
    <property type="match status" value="1"/>
</dbReference>
<comment type="caution">
    <text evidence="2">The sequence shown here is derived from an EMBL/GenBank/DDBJ whole genome shotgun (WGS) entry which is preliminary data.</text>
</comment>
<name>A0A069QNA8_HOYLO</name>
<accession>A0A069QNA8</accession>
<evidence type="ECO:0000256" key="1">
    <source>
        <dbReference type="SAM" id="SignalP"/>
    </source>
</evidence>
<organism evidence="2 3">
    <name type="scientific">Hoylesella loescheii DSM 19665 = JCM 12249 = ATCC 15930</name>
    <dbReference type="NCBI Taxonomy" id="1122985"/>
    <lineage>
        <taxon>Bacteria</taxon>
        <taxon>Pseudomonadati</taxon>
        <taxon>Bacteroidota</taxon>
        <taxon>Bacteroidia</taxon>
        <taxon>Bacteroidales</taxon>
        <taxon>Prevotellaceae</taxon>
        <taxon>Hoylesella</taxon>
    </lineage>
</organism>
<gene>
    <name evidence="2" type="ORF">HMPREF1991_02627</name>
</gene>
<keyword evidence="3" id="KW-1185">Reference proteome</keyword>
<sequence>MNKSNFLACCAKSIFVFSAVMMASVALTSCSKDEQEEQPTKENFVVLDGAKKTIHSGEYEIWDCYKNTKIELFLSKDGKERILLALNQELHLYDEIDLTARETERRAHWYWQVEYANEKGERTINASGKPESFFEKWEKPEPVFNSGTLYYTKINKDSTTILLKGGQVVDKIGKLHTLTINYEGPLKKIGELED</sequence>
<keyword evidence="1" id="KW-0732">Signal</keyword>
<evidence type="ECO:0000313" key="2">
    <source>
        <dbReference type="EMBL" id="KDR51331.1"/>
    </source>
</evidence>
<feature type="signal peptide" evidence="1">
    <location>
        <begin position="1"/>
        <end position="22"/>
    </location>
</feature>
<dbReference type="Proteomes" id="UP000027442">
    <property type="component" value="Unassembled WGS sequence"/>
</dbReference>
<dbReference type="HOGENOM" id="CLU_120947_0_0_10"/>